<dbReference type="InterPro" id="IPR050742">
    <property type="entry name" value="Helicase_Restrict-Modif_Enz"/>
</dbReference>
<dbReference type="PROSITE" id="PS51192">
    <property type="entry name" value="HELICASE_ATP_BIND_1"/>
    <property type="match status" value="1"/>
</dbReference>
<dbReference type="GO" id="GO:0005524">
    <property type="term" value="F:ATP binding"/>
    <property type="evidence" value="ECO:0007669"/>
    <property type="project" value="InterPro"/>
</dbReference>
<protein>
    <submittedName>
        <fullName evidence="4">Type II restriction endonuclease</fullName>
    </submittedName>
</protein>
<dbReference type="eggNOG" id="COG1061">
    <property type="taxonomic scope" value="Bacteria"/>
</dbReference>
<evidence type="ECO:0000313" key="5">
    <source>
        <dbReference type="Proteomes" id="UP000030019"/>
    </source>
</evidence>
<keyword evidence="1" id="KW-0227">DNA damage</keyword>
<dbReference type="InterPro" id="IPR027417">
    <property type="entry name" value="P-loop_NTPase"/>
</dbReference>
<dbReference type="PROSITE" id="PS00092">
    <property type="entry name" value="N6_MTASE"/>
    <property type="match status" value="1"/>
</dbReference>
<dbReference type="GO" id="GO:0009007">
    <property type="term" value="F:site-specific DNA-methyltransferase (adenine-specific) activity"/>
    <property type="evidence" value="ECO:0007669"/>
    <property type="project" value="UniProtKB-EC"/>
</dbReference>
<evidence type="ECO:0000313" key="4">
    <source>
        <dbReference type="EMBL" id="KGM37339.1"/>
    </source>
</evidence>
<dbReference type="Proteomes" id="UP000030019">
    <property type="component" value="Unassembled WGS sequence"/>
</dbReference>
<keyword evidence="4" id="KW-0255">Endonuclease</keyword>
<dbReference type="GO" id="GO:0004519">
    <property type="term" value="F:endonuclease activity"/>
    <property type="evidence" value="ECO:0007669"/>
    <property type="project" value="UniProtKB-KW"/>
</dbReference>
<dbReference type="GO" id="GO:0006304">
    <property type="term" value="P:DNA modification"/>
    <property type="evidence" value="ECO:0007669"/>
    <property type="project" value="InterPro"/>
</dbReference>
<dbReference type="GO" id="GO:0032259">
    <property type="term" value="P:methylation"/>
    <property type="evidence" value="ECO:0007669"/>
    <property type="project" value="InterPro"/>
</dbReference>
<dbReference type="InterPro" id="IPR029063">
    <property type="entry name" value="SAM-dependent_MTases_sf"/>
</dbReference>
<dbReference type="RefSeq" id="WP_037616015.1">
    <property type="nucleotide sequence ID" value="NZ_JPEN01000055.1"/>
</dbReference>
<dbReference type="Gene3D" id="3.40.50.300">
    <property type="entry name" value="P-loop containing nucleotide triphosphate hydrolases"/>
    <property type="match status" value="2"/>
</dbReference>
<feature type="region of interest" description="Disordered" evidence="2">
    <location>
        <begin position="822"/>
        <end position="841"/>
    </location>
</feature>
<gene>
    <name evidence="4" type="ORF">SSIN_0784</name>
</gene>
<dbReference type="InterPro" id="IPR011639">
    <property type="entry name" value="MethylTrfase_TaqI-like_dom"/>
</dbReference>
<proteinExistence type="predicted"/>
<dbReference type="InterPro" id="IPR014001">
    <property type="entry name" value="Helicase_ATP-bd"/>
</dbReference>
<sequence length="1462" mass="168552">MMSNFNFLKVDLDTAELFSTINMAERNYTQGDYEGVLTKVRKVAENTATLYADRVYIELPKHSTFHEKLQIIKQHIEKKIIVDAFFEIKGHGNNSAHKLNPKDATKKNALKSLELVYMILVWFVTEHVDNEIKVSLYDKFLEPKAQERYKTAERKFIYVQTVDNKSGLFPAYEGAQKVGEGTVSSDDVEADWTPNSEFLRATAPKRIRQYMTTSGLPFELGWVELAYKKSTKSWFHDHEVHEVLRRSGIAHPKGLEGNEWFETDLDTAKKAIKAVKDGRSFISDTQAEYKAEKIKITLRPEQDAAVKQTQKTYKKKDRMLWNAKMRFGKTLTSLELIKQEGFQRVLIITHRPVVNKSWFDDFKKMGLAEDGYLYGSVDRGEKLSTLKKGDNPFIYFASIQLLRYNGTQVNLPEFADIDWDFIIIDEAHEGTQTELSNIVMKALVKEEHTKVLELSGTPFNILDQFDPEQVYTWDYVMEQQAKLKWDLEKPDQPNPYEQLPEVLMYTFDMKQKEKFIDENKAFNFREFFRVDDKGELVYKADIRRFLDNITNPKSDTNYPFSTKEYREELRHTLWLMPGVKEANAFENLLKEHPVFGMDYEIVNIVRNDKSDNILDSSDDDLEKVYNAITDDPSKTKTITLTVRKLTTGVNVPEWTAVMFLSNTSSSMNYLQAAFRAQTPFSHEKLGMKKRCYIFDFAPDRALTVMAESAQINSGVGKKNTQQQKQAMSNLLNFLPILGKGDNGMQPFDVDRMLTQIKKVYAEKAVRSGFEDDSLYNDHLLTLTSDDAERFNKLSVIVGKTQKQKTPIKVTINDNGLTDEEYDKAERAKKKRPRERSQEEKAAMEKLKEARKQQKAMISILRGVSIRIPMMIYGMDVNLSKDITIEDFIKEVDDESWKEFMPSGFTKGMFKEITKYYDAEVFIEAGRIIRQRAKSFDNLDFIERAEEIATLFGSFKNPDKETVLTPWRVVNMQIAKGLGGLNFYDDTFESMTDGATPNLHWVDTDITDSVYHPETKIIDINAKTGLYPLHAAMSLYYQYVQNNDDNRFDADSVYRGILENNIYAIAKTPMAKTITERTLTGYKKYKTNVAYIENFSNTLKSSIDEGKKQVEEAFEKVKFDVVIGNPPYQESDNKSGNGSATPLYDKFIELSVSIKPKYISLITPSVWFLGGKGLDNFRRKMLEDIHIKSFHNYVTPNDVFQNVSLRGGVNFFVWDANFNNTKCFIHTETIKNSKIVDNSDRPYRLLDLDLFISDSRAYTLLRNMLERNYISLDFEDKKLMLYGFVSERNPFGIATTMKDFGEENDDNDVKIFASKGRVGFLPRSTIKRNLELVDSYKVLTAFANNIGTDLPDDNLNTIVSEPKSACTETYLVIGGNLKLTRDTANNLSKYLKTKFVRMLIMLAKANQNGTRKTYRFVPLQNFSKNPDIDWSQSIAEIDQQLYRKYELSAEEIIFIEENVKAMG</sequence>
<dbReference type="PATRIC" id="fig|176090.4.peg.777"/>
<keyword evidence="5" id="KW-1185">Reference proteome</keyword>
<comment type="caution">
    <text evidence="4">The sequence shown here is derived from an EMBL/GenBank/DDBJ whole genome shotgun (WGS) entry which is preliminary data.</text>
</comment>
<dbReference type="GO" id="GO:0005829">
    <property type="term" value="C:cytosol"/>
    <property type="evidence" value="ECO:0007669"/>
    <property type="project" value="TreeGrafter"/>
</dbReference>
<organism evidence="4 5">
    <name type="scientific">Streptococcus sinensis</name>
    <dbReference type="NCBI Taxonomy" id="176090"/>
    <lineage>
        <taxon>Bacteria</taxon>
        <taxon>Bacillati</taxon>
        <taxon>Bacillota</taxon>
        <taxon>Bacilli</taxon>
        <taxon>Lactobacillales</taxon>
        <taxon>Streptococcaceae</taxon>
        <taxon>Streptococcus</taxon>
    </lineage>
</organism>
<dbReference type="GO" id="GO:0009432">
    <property type="term" value="P:SOS response"/>
    <property type="evidence" value="ECO:0007669"/>
    <property type="project" value="UniProtKB-KW"/>
</dbReference>
<keyword evidence="4" id="KW-0540">Nuclease</keyword>
<dbReference type="SUPFAM" id="SSF53335">
    <property type="entry name" value="S-adenosyl-L-methionine-dependent methyltransferases"/>
    <property type="match status" value="1"/>
</dbReference>
<evidence type="ECO:0000259" key="3">
    <source>
        <dbReference type="PROSITE" id="PS51192"/>
    </source>
</evidence>
<accession>A0A0A0DH09</accession>
<dbReference type="STRING" id="176090.SSIN_0784"/>
<dbReference type="InterPro" id="IPR002052">
    <property type="entry name" value="DNA_methylase_N6_adenine_CS"/>
</dbReference>
<evidence type="ECO:0000256" key="2">
    <source>
        <dbReference type="SAM" id="MobiDB-lite"/>
    </source>
</evidence>
<dbReference type="GO" id="GO:0003677">
    <property type="term" value="F:DNA binding"/>
    <property type="evidence" value="ECO:0007669"/>
    <property type="project" value="InterPro"/>
</dbReference>
<evidence type="ECO:0000256" key="1">
    <source>
        <dbReference type="ARBA" id="ARBA00023236"/>
    </source>
</evidence>
<dbReference type="PANTHER" id="PTHR47396">
    <property type="entry name" value="TYPE I RESTRICTION ENZYME ECOKI R PROTEIN"/>
    <property type="match status" value="1"/>
</dbReference>
<dbReference type="Gene3D" id="3.40.50.150">
    <property type="entry name" value="Vaccinia Virus protein VP39"/>
    <property type="match status" value="1"/>
</dbReference>
<dbReference type="GO" id="GO:0016787">
    <property type="term" value="F:hydrolase activity"/>
    <property type="evidence" value="ECO:0007669"/>
    <property type="project" value="InterPro"/>
</dbReference>
<reference evidence="4 5" key="1">
    <citation type="submission" date="2014-06" db="EMBL/GenBank/DDBJ databases">
        <authorList>
            <person name="Teng J.L."/>
            <person name="Huang Y."/>
            <person name="Tse H."/>
            <person name="Lau S.K."/>
            <person name="Woo P.C."/>
        </authorList>
    </citation>
    <scope>NUCLEOTIDE SEQUENCE [LARGE SCALE GENOMIC DNA]</scope>
    <source>
        <strain evidence="4 5">HKU4</strain>
    </source>
</reference>
<dbReference type="Pfam" id="PF04851">
    <property type="entry name" value="ResIII"/>
    <property type="match status" value="1"/>
</dbReference>
<keyword evidence="1" id="KW-0742">SOS response</keyword>
<dbReference type="SMART" id="SM00487">
    <property type="entry name" value="DEXDc"/>
    <property type="match status" value="1"/>
</dbReference>
<feature type="domain" description="Helicase ATP-binding" evidence="3">
    <location>
        <begin position="310"/>
        <end position="476"/>
    </location>
</feature>
<dbReference type="PANTHER" id="PTHR47396:SF1">
    <property type="entry name" value="ATP-DEPENDENT HELICASE IRC3-RELATED"/>
    <property type="match status" value="1"/>
</dbReference>
<dbReference type="Pfam" id="PF07669">
    <property type="entry name" value="Eco57I"/>
    <property type="match status" value="1"/>
</dbReference>
<name>A0A0A0DH09_9STRE</name>
<keyword evidence="4" id="KW-0378">Hydrolase</keyword>
<dbReference type="InterPro" id="IPR006935">
    <property type="entry name" value="Helicase/UvrB_N"/>
</dbReference>
<dbReference type="SUPFAM" id="SSF52540">
    <property type="entry name" value="P-loop containing nucleoside triphosphate hydrolases"/>
    <property type="match status" value="2"/>
</dbReference>
<dbReference type="EMBL" id="JPEN01000055">
    <property type="protein sequence ID" value="KGM37339.1"/>
    <property type="molecule type" value="Genomic_DNA"/>
</dbReference>